<name>A0AAP7TY06_ECOLX</name>
<evidence type="ECO:0000313" key="2">
    <source>
        <dbReference type="Proteomes" id="UP000186595"/>
    </source>
</evidence>
<evidence type="ECO:0000313" key="1">
    <source>
        <dbReference type="EMBL" id="OKB76000.1"/>
    </source>
</evidence>
<dbReference type="InterPro" id="IPR007711">
    <property type="entry name" value="HigB-1"/>
</dbReference>
<dbReference type="PANTHER" id="PTHR40266:SF2">
    <property type="entry name" value="TOXIN HIGB-1"/>
    <property type="match status" value="1"/>
</dbReference>
<dbReference type="Pfam" id="PF05015">
    <property type="entry name" value="HigB-like_toxin"/>
    <property type="match status" value="1"/>
</dbReference>
<gene>
    <name evidence="1" type="ORF">BMT50_26075</name>
</gene>
<proteinExistence type="predicted"/>
<dbReference type="InterPro" id="IPR035093">
    <property type="entry name" value="RelE/ParE_toxin_dom_sf"/>
</dbReference>
<dbReference type="RefSeq" id="WP_073568588.1">
    <property type="nucleotide sequence ID" value="NZ_CP027323.1"/>
</dbReference>
<dbReference type="AlphaFoldDB" id="A0AAP7TY06"/>
<dbReference type="Proteomes" id="UP000186595">
    <property type="component" value="Unassembled WGS sequence"/>
</dbReference>
<accession>A0AAP7TY06</accession>
<dbReference type="EMBL" id="MPGR01000001">
    <property type="protein sequence ID" value="OKB76000.1"/>
    <property type="molecule type" value="Genomic_DNA"/>
</dbReference>
<organism evidence="1 2">
    <name type="scientific">Escherichia coli</name>
    <dbReference type="NCBI Taxonomy" id="562"/>
    <lineage>
        <taxon>Bacteria</taxon>
        <taxon>Pseudomonadati</taxon>
        <taxon>Pseudomonadota</taxon>
        <taxon>Gammaproteobacteria</taxon>
        <taxon>Enterobacterales</taxon>
        <taxon>Enterobacteriaceae</taxon>
        <taxon>Escherichia</taxon>
    </lineage>
</organism>
<protein>
    <submittedName>
        <fullName evidence="1">Killer protein</fullName>
    </submittedName>
</protein>
<dbReference type="PANTHER" id="PTHR40266">
    <property type="entry name" value="TOXIN HIGB-1"/>
    <property type="match status" value="1"/>
</dbReference>
<dbReference type="SUPFAM" id="SSF143011">
    <property type="entry name" value="RelE-like"/>
    <property type="match status" value="1"/>
</dbReference>
<dbReference type="Gene3D" id="3.30.2310.20">
    <property type="entry name" value="RelE-like"/>
    <property type="match status" value="1"/>
</dbReference>
<sequence length="92" mass="10721">MIKSFKHKGLKKYYTKGDTSGLEQSLIPRLKNRLSMLDAAKTIQFLDLPGYRLHELKGDRANTWSITVSGNWRLTFIFENGDVYILNLEDYH</sequence>
<reference evidence="1 2" key="1">
    <citation type="submission" date="2016-11" db="EMBL/GenBank/DDBJ databases">
        <title>Draft genome sequences of five Shigatoxin-producing Escherichia coli isolates harboring the new recently described Subtilase cytotoxin allelic variant subAB2-3.</title>
        <authorList>
            <person name="Tasara T."/>
            <person name="Fierz L."/>
            <person name="Klumpp J."/>
            <person name="Schmidt H."/>
            <person name="Stephan R."/>
        </authorList>
    </citation>
    <scope>NUCLEOTIDE SEQUENCE [LARGE SCALE GENOMIC DNA]</scope>
    <source>
        <strain evidence="1 2">453</strain>
    </source>
</reference>
<comment type="caution">
    <text evidence="1">The sequence shown here is derived from an EMBL/GenBank/DDBJ whole genome shotgun (WGS) entry which is preliminary data.</text>
</comment>